<evidence type="ECO:0000256" key="1">
    <source>
        <dbReference type="SAM" id="MobiDB-lite"/>
    </source>
</evidence>
<feature type="non-terminal residue" evidence="2">
    <location>
        <position position="1"/>
    </location>
</feature>
<organism evidence="2 3">
    <name type="scientific">Chiloscyllium punctatum</name>
    <name type="common">Brownbanded bambooshark</name>
    <name type="synonym">Hemiscyllium punctatum</name>
    <dbReference type="NCBI Taxonomy" id="137246"/>
    <lineage>
        <taxon>Eukaryota</taxon>
        <taxon>Metazoa</taxon>
        <taxon>Chordata</taxon>
        <taxon>Craniata</taxon>
        <taxon>Vertebrata</taxon>
        <taxon>Chondrichthyes</taxon>
        <taxon>Elasmobranchii</taxon>
        <taxon>Galeomorphii</taxon>
        <taxon>Galeoidea</taxon>
        <taxon>Orectolobiformes</taxon>
        <taxon>Hemiscylliidae</taxon>
        <taxon>Chiloscyllium</taxon>
    </lineage>
</organism>
<evidence type="ECO:0000313" key="2">
    <source>
        <dbReference type="EMBL" id="GCC40971.1"/>
    </source>
</evidence>
<feature type="compositionally biased region" description="Polar residues" evidence="1">
    <location>
        <begin position="82"/>
        <end position="94"/>
    </location>
</feature>
<evidence type="ECO:0000313" key="3">
    <source>
        <dbReference type="Proteomes" id="UP000287033"/>
    </source>
</evidence>
<reference evidence="2 3" key="1">
    <citation type="journal article" date="2018" name="Nat. Ecol. Evol.">
        <title>Shark genomes provide insights into elasmobranch evolution and the origin of vertebrates.</title>
        <authorList>
            <person name="Hara Y"/>
            <person name="Yamaguchi K"/>
            <person name="Onimaru K"/>
            <person name="Kadota M"/>
            <person name="Koyanagi M"/>
            <person name="Keeley SD"/>
            <person name="Tatsumi K"/>
            <person name="Tanaka K"/>
            <person name="Motone F"/>
            <person name="Kageyama Y"/>
            <person name="Nozu R"/>
            <person name="Adachi N"/>
            <person name="Nishimura O"/>
            <person name="Nakagawa R"/>
            <person name="Tanegashima C"/>
            <person name="Kiyatake I"/>
            <person name="Matsumoto R"/>
            <person name="Murakumo K"/>
            <person name="Nishida K"/>
            <person name="Terakita A"/>
            <person name="Kuratani S"/>
            <person name="Sato K"/>
            <person name="Hyodo S Kuraku.S."/>
        </authorList>
    </citation>
    <scope>NUCLEOTIDE SEQUENCE [LARGE SCALE GENOMIC DNA]</scope>
</reference>
<feature type="region of interest" description="Disordered" evidence="1">
    <location>
        <begin position="1"/>
        <end position="101"/>
    </location>
</feature>
<keyword evidence="3" id="KW-1185">Reference proteome</keyword>
<dbReference type="EMBL" id="BEZZ01040921">
    <property type="protein sequence ID" value="GCC40971.1"/>
    <property type="molecule type" value="Genomic_DNA"/>
</dbReference>
<sequence length="148" mass="16402">LDFNVSGKFGPSFLSSTCASLRKDSTSTEPAENDPPPVKDITIQREQCVNEENPTVPPPALTPSISSNEASKVEASPAVPGSNLTVPPVNQSPRHSPRKGRPEWVRLMWESSGESVEGWRECWEMAFFLEKALVRTLRSTISWDSELY</sequence>
<dbReference type="Proteomes" id="UP000287033">
    <property type="component" value="Unassembled WGS sequence"/>
</dbReference>
<comment type="caution">
    <text evidence="2">The sequence shown here is derived from an EMBL/GenBank/DDBJ whole genome shotgun (WGS) entry which is preliminary data.</text>
</comment>
<protein>
    <submittedName>
        <fullName evidence="2">Uncharacterized protein</fullName>
    </submittedName>
</protein>
<accession>A0A401TEB9</accession>
<proteinExistence type="predicted"/>
<dbReference type="AlphaFoldDB" id="A0A401TEB9"/>
<name>A0A401TEB9_CHIPU</name>
<feature type="compositionally biased region" description="Polar residues" evidence="1">
    <location>
        <begin position="44"/>
        <end position="53"/>
    </location>
</feature>
<gene>
    <name evidence="2" type="ORF">chiPu_0024513</name>
</gene>